<dbReference type="EMBL" id="APQL01000005">
    <property type="protein sequence ID" value="ENW07029.1"/>
    <property type="molecule type" value="Genomic_DNA"/>
</dbReference>
<dbReference type="HOGENOM" id="CLU_091377_1_0_6"/>
<dbReference type="Proteomes" id="UP000017670">
    <property type="component" value="Unassembled WGS sequence"/>
</dbReference>
<dbReference type="InterPro" id="IPR047814">
    <property type="entry name" value="TfpX/TfpZ-like"/>
</dbReference>
<sequence length="244" mass="27648">MSSRIKAFLIHGLISIGIALLVIALVFFIWYPAPLAKAVGVTHIFLMMLAIDVILGPLLTLLVYKEGKKTLVFDLTIIVILQVSALSYGLWTISQGRPVWLVFNVDRFDNVRVNEIDNRNIAKAQQQYQNPSWFYPQWVSASAPKNVEENNKITFESVFSGIDIAQRPNLYSPLSNQTNRLQQKAIHLKELYKYNDKSLVKSTLSIYPQATGYVPLKANAVDMTVLVNKEKGEVVKIVDLRPWK</sequence>
<dbReference type="GeneID" id="29856918"/>
<accession>N9FQD9</accession>
<keyword evidence="1" id="KW-1133">Transmembrane helix</keyword>
<comment type="caution">
    <text evidence="2">The sequence shown here is derived from an EMBL/GenBank/DDBJ whole genome shotgun (WGS) entry which is preliminary data.</text>
</comment>
<keyword evidence="3" id="KW-1185">Reference proteome</keyword>
<evidence type="ECO:0000313" key="2">
    <source>
        <dbReference type="EMBL" id="ENW07029.1"/>
    </source>
</evidence>
<feature type="transmembrane region" description="Helical" evidence="1">
    <location>
        <begin position="7"/>
        <end position="31"/>
    </location>
</feature>
<dbReference type="PATRIC" id="fig|1217648.3.peg.1464"/>
<proteinExistence type="predicted"/>
<reference evidence="2 3" key="1">
    <citation type="submission" date="2013-02" db="EMBL/GenBank/DDBJ databases">
        <title>The Genome Sequence of Acinetobacter beijerinckii CIP 110307.</title>
        <authorList>
            <consortium name="The Broad Institute Genome Sequencing Platform"/>
            <consortium name="The Broad Institute Genome Sequencing Center for Infectious Disease"/>
            <person name="Cerqueira G."/>
            <person name="Feldgarden M."/>
            <person name="Courvalin P."/>
            <person name="Perichon B."/>
            <person name="Grillot-Courvalin C."/>
            <person name="Clermont D."/>
            <person name="Rocha E."/>
            <person name="Yoon E.-J."/>
            <person name="Nemec A."/>
            <person name="Walker B."/>
            <person name="Young S.K."/>
            <person name="Zeng Q."/>
            <person name="Gargeya S."/>
            <person name="Fitzgerald M."/>
            <person name="Haas B."/>
            <person name="Abouelleil A."/>
            <person name="Alvarado L."/>
            <person name="Arachchi H.M."/>
            <person name="Berlin A.M."/>
            <person name="Chapman S.B."/>
            <person name="Dewar J."/>
            <person name="Goldberg J."/>
            <person name="Griggs A."/>
            <person name="Gujja S."/>
            <person name="Hansen M."/>
            <person name="Howarth C."/>
            <person name="Imamovic A."/>
            <person name="Larimer J."/>
            <person name="McCowan C."/>
            <person name="Murphy C."/>
            <person name="Neiman D."/>
            <person name="Pearson M."/>
            <person name="Priest M."/>
            <person name="Roberts A."/>
            <person name="Saif S."/>
            <person name="Shea T."/>
            <person name="Sisk P."/>
            <person name="Sykes S."/>
            <person name="Wortman J."/>
            <person name="Nusbaum C."/>
            <person name="Birren B."/>
        </authorList>
    </citation>
    <scope>NUCLEOTIDE SEQUENCE [LARGE SCALE GENOMIC DNA]</scope>
    <source>
        <strain evidence="2 3">CIP 110307</strain>
    </source>
</reference>
<dbReference type="NCBIfam" id="NF041437">
    <property type="entry name" value="TfpZ"/>
    <property type="match status" value="1"/>
</dbReference>
<dbReference type="RefSeq" id="WP_005059912.1">
    <property type="nucleotide sequence ID" value="NZ_KB849765.1"/>
</dbReference>
<keyword evidence="1" id="KW-0812">Transmembrane</keyword>
<evidence type="ECO:0000313" key="3">
    <source>
        <dbReference type="Proteomes" id="UP000017670"/>
    </source>
</evidence>
<evidence type="ECO:0008006" key="4">
    <source>
        <dbReference type="Google" id="ProtNLM"/>
    </source>
</evidence>
<dbReference type="AlphaFoldDB" id="N9FQD9"/>
<feature type="transmembrane region" description="Helical" evidence="1">
    <location>
        <begin position="43"/>
        <end position="64"/>
    </location>
</feature>
<dbReference type="eggNOG" id="ENOG502Z8WP">
    <property type="taxonomic scope" value="Bacteria"/>
</dbReference>
<organism evidence="2 3">
    <name type="scientific">Acinetobacter beijerinckii CIP 110307</name>
    <dbReference type="NCBI Taxonomy" id="1217648"/>
    <lineage>
        <taxon>Bacteria</taxon>
        <taxon>Pseudomonadati</taxon>
        <taxon>Pseudomonadota</taxon>
        <taxon>Gammaproteobacteria</taxon>
        <taxon>Moraxellales</taxon>
        <taxon>Moraxellaceae</taxon>
        <taxon>Acinetobacter</taxon>
    </lineage>
</organism>
<dbReference type="STRING" id="262668.GCA_000931715_01638"/>
<evidence type="ECO:0000256" key="1">
    <source>
        <dbReference type="SAM" id="Phobius"/>
    </source>
</evidence>
<gene>
    <name evidence="2" type="ORF">F933_01489</name>
</gene>
<name>N9FQD9_9GAMM</name>
<feature type="transmembrane region" description="Helical" evidence="1">
    <location>
        <begin position="71"/>
        <end position="91"/>
    </location>
</feature>
<keyword evidence="1" id="KW-0472">Membrane</keyword>
<protein>
    <recommendedName>
        <fullName evidence="4">Type IV pilin accessory protein</fullName>
    </recommendedName>
</protein>